<name>A0ABV6L6S9_9SPHI</name>
<keyword evidence="2" id="KW-1185">Reference proteome</keyword>
<evidence type="ECO:0000313" key="1">
    <source>
        <dbReference type="EMBL" id="MFC0515158.1"/>
    </source>
</evidence>
<sequence length="617" mass="70705">MYQSTTTYNVAPTIRLDKIMPHGLPINSFIDKGRCAIGGTYSEINNKTRCTIIVVPNISIELSKQRSHPEMDIVYGEVTRKEVEEIFLLKKVGHKIMTTPEGMLKIMTVAEGLGIVKQLYDNWFLLLDEAHTFISEAYRKDILAPFIYFWSFKAKSIISATPFEFSDPIFKTLHHHKITFTDTLGKVTLVKATSIVATLNYLLSNLDKYPGNIHIYFNSVKDSVAAIKRAGLRQEQCNIFCANDKEGENMKKLGDLIGYFLSEPVDGCYKKVNFYTCKYFEGWDLYDSNATMVFVSDINKPQTCLGPKTKGKQAFGRLRLDVENKEEPHRLIHITNARSLRYMNSIDKFITDFYAQGYQAVSHWNEKVALLKSQKRAIPTTTEIIKFADIDNITKNATLIPLKLDQQINFEANKEVYNHIDFIKKDWEDGYFDVEVLYADHKIETNTIMKRKSKATQLKEDYQALKAYNSERLTTTTFNFGLTVEQEIQSSNPTAYLAFKLLDESTLESLKYNVKKVETAIILKENSMAELKLARLLNQQFKPGSKYTNDTIKSKLQTIYNQLNIRNTDGTIKVAKATELAKHNWYEMKPCSIKEDDGGYENGQLIIRAHFNLLMAA</sequence>
<dbReference type="GO" id="GO:0004386">
    <property type="term" value="F:helicase activity"/>
    <property type="evidence" value="ECO:0007669"/>
    <property type="project" value="UniProtKB-KW"/>
</dbReference>
<accession>A0ABV6L6S9</accession>
<organism evidence="1 2">
    <name type="scientific">Mucilaginibacter angelicae</name>
    <dbReference type="NCBI Taxonomy" id="869718"/>
    <lineage>
        <taxon>Bacteria</taxon>
        <taxon>Pseudomonadati</taxon>
        <taxon>Bacteroidota</taxon>
        <taxon>Sphingobacteriia</taxon>
        <taxon>Sphingobacteriales</taxon>
        <taxon>Sphingobacteriaceae</taxon>
        <taxon>Mucilaginibacter</taxon>
    </lineage>
</organism>
<reference evidence="1 2" key="1">
    <citation type="submission" date="2024-09" db="EMBL/GenBank/DDBJ databases">
        <authorList>
            <person name="Sun Q."/>
            <person name="Mori K."/>
        </authorList>
    </citation>
    <scope>NUCLEOTIDE SEQUENCE [LARGE SCALE GENOMIC DNA]</scope>
    <source>
        <strain evidence="1 2">NCAIM B.02415</strain>
    </source>
</reference>
<keyword evidence="1" id="KW-0378">Hydrolase</keyword>
<comment type="caution">
    <text evidence="1">The sequence shown here is derived from an EMBL/GenBank/DDBJ whole genome shotgun (WGS) entry which is preliminary data.</text>
</comment>
<keyword evidence="1" id="KW-0347">Helicase</keyword>
<keyword evidence="1" id="KW-0067">ATP-binding</keyword>
<dbReference type="RefSeq" id="WP_377022996.1">
    <property type="nucleotide sequence ID" value="NZ_JBHLTS010000022.1"/>
</dbReference>
<evidence type="ECO:0000313" key="2">
    <source>
        <dbReference type="Proteomes" id="UP001589828"/>
    </source>
</evidence>
<protein>
    <submittedName>
        <fullName evidence="1">DEAD/DEAH box helicase family protein</fullName>
    </submittedName>
</protein>
<proteinExistence type="predicted"/>
<dbReference type="EMBL" id="JBHLTS010000022">
    <property type="protein sequence ID" value="MFC0515158.1"/>
    <property type="molecule type" value="Genomic_DNA"/>
</dbReference>
<dbReference type="Proteomes" id="UP001589828">
    <property type="component" value="Unassembled WGS sequence"/>
</dbReference>
<keyword evidence="1" id="KW-0547">Nucleotide-binding</keyword>
<gene>
    <name evidence="1" type="ORF">ACFFGT_13145</name>
</gene>